<protein>
    <recommendedName>
        <fullName evidence="5">Lipoprotein</fullName>
    </recommendedName>
</protein>
<keyword evidence="1" id="KW-0472">Membrane</keyword>
<feature type="chain" id="PRO_5046350366" description="Lipoprotein" evidence="2">
    <location>
        <begin position="29"/>
        <end position="196"/>
    </location>
</feature>
<dbReference type="RefSeq" id="WP_267532770.1">
    <property type="nucleotide sequence ID" value="NZ_JAPNKA010000001.1"/>
</dbReference>
<evidence type="ECO:0000313" key="3">
    <source>
        <dbReference type="EMBL" id="MCY1073776.1"/>
    </source>
</evidence>
<keyword evidence="4" id="KW-1185">Reference proteome</keyword>
<name>A0ABT3ZXE2_9BACT</name>
<accession>A0ABT3ZXE2</accession>
<feature type="transmembrane region" description="Helical" evidence="1">
    <location>
        <begin position="163"/>
        <end position="195"/>
    </location>
</feature>
<proteinExistence type="predicted"/>
<feature type="signal peptide" evidence="2">
    <location>
        <begin position="1"/>
        <end position="28"/>
    </location>
</feature>
<evidence type="ECO:0008006" key="5">
    <source>
        <dbReference type="Google" id="ProtNLM"/>
    </source>
</evidence>
<sequence length="196" mass="21514">MAPARLIASTLCLLLASCSTTRSGAAPAAEELTRYVLVLEESPGGQVTEHWRHAEEFDLSWYPFPTSARASTYGRIVRVAKTYQRDCDAEKDQCIDMCMSRPLPRGFGHIRSGGRKMGGKDQWCREQCQQAYDDCLELEGRQRQEFSAVDEAIDWLKRHHQGLLVGSIVVIAGVAFVTVSAGAGLVVLAPTVLLAS</sequence>
<keyword evidence="1" id="KW-1133">Transmembrane helix</keyword>
<evidence type="ECO:0000313" key="4">
    <source>
        <dbReference type="Proteomes" id="UP001207654"/>
    </source>
</evidence>
<evidence type="ECO:0000256" key="2">
    <source>
        <dbReference type="SAM" id="SignalP"/>
    </source>
</evidence>
<dbReference type="EMBL" id="JAPNKA010000001">
    <property type="protein sequence ID" value="MCY1073776.1"/>
    <property type="molecule type" value="Genomic_DNA"/>
</dbReference>
<keyword evidence="2" id="KW-0732">Signal</keyword>
<dbReference type="PROSITE" id="PS51257">
    <property type="entry name" value="PROKAR_LIPOPROTEIN"/>
    <property type="match status" value="1"/>
</dbReference>
<gene>
    <name evidence="3" type="ORF">OV287_04705</name>
</gene>
<evidence type="ECO:0000256" key="1">
    <source>
        <dbReference type="SAM" id="Phobius"/>
    </source>
</evidence>
<keyword evidence="1" id="KW-0812">Transmembrane</keyword>
<organism evidence="3 4">
    <name type="scientific">Archangium lansingense</name>
    <dbReference type="NCBI Taxonomy" id="2995310"/>
    <lineage>
        <taxon>Bacteria</taxon>
        <taxon>Pseudomonadati</taxon>
        <taxon>Myxococcota</taxon>
        <taxon>Myxococcia</taxon>
        <taxon>Myxococcales</taxon>
        <taxon>Cystobacterineae</taxon>
        <taxon>Archangiaceae</taxon>
        <taxon>Archangium</taxon>
    </lineage>
</organism>
<dbReference type="Proteomes" id="UP001207654">
    <property type="component" value="Unassembled WGS sequence"/>
</dbReference>
<reference evidence="3 4" key="1">
    <citation type="submission" date="2022-11" db="EMBL/GenBank/DDBJ databases">
        <title>Minimal conservation of predation-associated metabolite biosynthetic gene clusters underscores biosynthetic potential of Myxococcota including descriptions for ten novel species: Archangium lansinium sp. nov., Myxococcus landrumus sp. nov., Nannocystis bai.</title>
        <authorList>
            <person name="Ahearne A."/>
            <person name="Stevens C."/>
            <person name="Phillips K."/>
        </authorList>
    </citation>
    <scope>NUCLEOTIDE SEQUENCE [LARGE SCALE GENOMIC DNA]</scope>
    <source>
        <strain evidence="3 4">MIWBW</strain>
    </source>
</reference>
<comment type="caution">
    <text evidence="3">The sequence shown here is derived from an EMBL/GenBank/DDBJ whole genome shotgun (WGS) entry which is preliminary data.</text>
</comment>